<dbReference type="Proteomes" id="UP001148629">
    <property type="component" value="Unassembled WGS sequence"/>
</dbReference>
<proteinExistence type="predicted"/>
<evidence type="ECO:0000313" key="2">
    <source>
        <dbReference type="Proteomes" id="UP001148629"/>
    </source>
</evidence>
<gene>
    <name evidence="1" type="ORF">NM208_g15695</name>
</gene>
<keyword evidence="2" id="KW-1185">Reference proteome</keyword>
<reference evidence="1" key="1">
    <citation type="submission" date="2022-08" db="EMBL/GenBank/DDBJ databases">
        <title>Genome Sequence of Fusarium decemcellulare.</title>
        <authorList>
            <person name="Buettner E."/>
        </authorList>
    </citation>
    <scope>NUCLEOTIDE SEQUENCE</scope>
    <source>
        <strain evidence="1">Babe19</strain>
    </source>
</reference>
<sequence>MEWIDYFPYPCELSELVRLAIAACDELDGVKDGIISDDSACDFDPLSVVGMSFTCSNTNTTEVVSREAAMIAKATWSNITGVDGHFLWYGANIGSQLSGSTTQLTNDIGPAMTSCSSNGTCVGVPLGLGETWIKYFLEADPRWDYSSMTKEEFENKHRESTKRYDDIIGTNNPDLAAFYNRGGKILGYHGMADQIIPVKGSEHYYDRVAEIIPQVDEFYRMFEVPGLFHCSGGPGGQPINTFDALRAWVENGTEPDTLVHKYTPVSGGPELSRLLCPYPKKPVPKMGSNAMIHSSFHAEAHTCV</sequence>
<name>A0ACC1RCA7_9HYPO</name>
<protein>
    <submittedName>
        <fullName evidence="1">Uncharacterized protein</fullName>
    </submittedName>
</protein>
<evidence type="ECO:0000313" key="1">
    <source>
        <dbReference type="EMBL" id="KAJ3509249.1"/>
    </source>
</evidence>
<comment type="caution">
    <text evidence="1">The sequence shown here is derived from an EMBL/GenBank/DDBJ whole genome shotgun (WGS) entry which is preliminary data.</text>
</comment>
<accession>A0ACC1RCA7</accession>
<organism evidence="1 2">
    <name type="scientific">Fusarium decemcellulare</name>
    <dbReference type="NCBI Taxonomy" id="57161"/>
    <lineage>
        <taxon>Eukaryota</taxon>
        <taxon>Fungi</taxon>
        <taxon>Dikarya</taxon>
        <taxon>Ascomycota</taxon>
        <taxon>Pezizomycotina</taxon>
        <taxon>Sordariomycetes</taxon>
        <taxon>Hypocreomycetidae</taxon>
        <taxon>Hypocreales</taxon>
        <taxon>Nectriaceae</taxon>
        <taxon>Fusarium</taxon>
        <taxon>Fusarium decemcellulare species complex</taxon>
    </lineage>
</organism>
<dbReference type="EMBL" id="JANRMS010004382">
    <property type="protein sequence ID" value="KAJ3509249.1"/>
    <property type="molecule type" value="Genomic_DNA"/>
</dbReference>